<dbReference type="EMBL" id="JACHLI010000032">
    <property type="protein sequence ID" value="MBB4866857.1"/>
    <property type="molecule type" value="Genomic_DNA"/>
</dbReference>
<accession>A0A7W7P528</accession>
<sequence length="132" mass="14397">MSPVKLAVLLQLMEMPKGELCQDALDVHQGQMIIAGPLLGVSTFIPMFAGYILQVRLTMEEGGHHHFLLRQIDGSITSVPASGFCRMTPEQEALARESFVCVPEDEDTAHGYKAIGDKDFIPGFLVRPPACA</sequence>
<reference evidence="2 3" key="1">
    <citation type="submission" date="2020-08" db="EMBL/GenBank/DDBJ databases">
        <title>Functional genomics of gut bacteria from endangered species of beetles.</title>
        <authorList>
            <person name="Carlos-Shanley C."/>
        </authorList>
    </citation>
    <scope>NUCLEOTIDE SEQUENCE [LARGE SCALE GENOMIC DNA]</scope>
    <source>
        <strain evidence="2 3">S00179</strain>
    </source>
</reference>
<comment type="caution">
    <text evidence="2">The sequence shown here is derived from an EMBL/GenBank/DDBJ whole genome shotgun (WGS) entry which is preliminary data.</text>
</comment>
<organism evidence="2 3">
    <name type="scientific">Pseudomonas nitroreducens</name>
    <dbReference type="NCBI Taxonomy" id="46680"/>
    <lineage>
        <taxon>Bacteria</taxon>
        <taxon>Pseudomonadati</taxon>
        <taxon>Pseudomonadota</taxon>
        <taxon>Gammaproteobacteria</taxon>
        <taxon>Pseudomonadales</taxon>
        <taxon>Pseudomonadaceae</taxon>
        <taxon>Pseudomonas</taxon>
    </lineage>
</organism>
<keyword evidence="1" id="KW-0812">Transmembrane</keyword>
<feature type="transmembrane region" description="Helical" evidence="1">
    <location>
        <begin position="31"/>
        <end position="53"/>
    </location>
</feature>
<evidence type="ECO:0000256" key="1">
    <source>
        <dbReference type="SAM" id="Phobius"/>
    </source>
</evidence>
<evidence type="ECO:0000313" key="3">
    <source>
        <dbReference type="Proteomes" id="UP000566995"/>
    </source>
</evidence>
<proteinExistence type="predicted"/>
<protein>
    <submittedName>
        <fullName evidence="2">Uncharacterized protein</fullName>
    </submittedName>
</protein>
<dbReference type="Proteomes" id="UP000566995">
    <property type="component" value="Unassembled WGS sequence"/>
</dbReference>
<gene>
    <name evidence="2" type="ORF">HNP46_005764</name>
</gene>
<keyword evidence="1" id="KW-0472">Membrane</keyword>
<keyword evidence="1" id="KW-1133">Transmembrane helix</keyword>
<dbReference type="RefSeq" id="WP_184595776.1">
    <property type="nucleotide sequence ID" value="NZ_JACHLI010000032.1"/>
</dbReference>
<evidence type="ECO:0000313" key="2">
    <source>
        <dbReference type="EMBL" id="MBB4866857.1"/>
    </source>
</evidence>
<dbReference type="AlphaFoldDB" id="A0A7W7P528"/>
<name>A0A7W7P528_PSENT</name>